<dbReference type="Proteomes" id="UP001374535">
    <property type="component" value="Chromosome 1"/>
</dbReference>
<evidence type="ECO:0000313" key="2">
    <source>
        <dbReference type="EMBL" id="WVZ23497.1"/>
    </source>
</evidence>
<keyword evidence="3" id="KW-1185">Reference proteome</keyword>
<accession>A0AAQ3PAK6</accession>
<feature type="compositionally biased region" description="Acidic residues" evidence="1">
    <location>
        <begin position="251"/>
        <end position="263"/>
    </location>
</feature>
<dbReference type="EMBL" id="CP144700">
    <property type="protein sequence ID" value="WVZ23497.1"/>
    <property type="molecule type" value="Genomic_DNA"/>
</dbReference>
<feature type="compositionally biased region" description="Low complexity" evidence="1">
    <location>
        <begin position="264"/>
        <end position="273"/>
    </location>
</feature>
<evidence type="ECO:0000313" key="3">
    <source>
        <dbReference type="Proteomes" id="UP001374535"/>
    </source>
</evidence>
<gene>
    <name evidence="2" type="ORF">V8G54_002041</name>
</gene>
<name>A0AAQ3PAK6_VIGMU</name>
<feature type="compositionally biased region" description="Polar residues" evidence="1">
    <location>
        <begin position="197"/>
        <end position="206"/>
    </location>
</feature>
<feature type="region of interest" description="Disordered" evidence="1">
    <location>
        <begin position="245"/>
        <end position="273"/>
    </location>
</feature>
<reference evidence="2 3" key="1">
    <citation type="journal article" date="2023" name="Life. Sci Alliance">
        <title>Evolutionary insights into 3D genome organization and epigenetic landscape of Vigna mungo.</title>
        <authorList>
            <person name="Junaid A."/>
            <person name="Singh B."/>
            <person name="Bhatia S."/>
        </authorList>
    </citation>
    <scope>NUCLEOTIDE SEQUENCE [LARGE SCALE GENOMIC DNA]</scope>
    <source>
        <strain evidence="2">Urdbean</strain>
    </source>
</reference>
<protein>
    <submittedName>
        <fullName evidence="2">Uncharacterized protein</fullName>
    </submittedName>
</protein>
<dbReference type="AlphaFoldDB" id="A0AAQ3PAK6"/>
<proteinExistence type="predicted"/>
<feature type="region of interest" description="Disordered" evidence="1">
    <location>
        <begin position="178"/>
        <end position="207"/>
    </location>
</feature>
<evidence type="ECO:0000256" key="1">
    <source>
        <dbReference type="SAM" id="MobiDB-lite"/>
    </source>
</evidence>
<sequence length="273" mass="31170">MKGDCYHELVKVFYHNVIEVDGNIHSRVKGVDIVIDNDIWWNITGLKEVGVLSHKFDCPLYKKWLDKEEKVIAFIVGHILLPGRYNITKLTPMDVCLLYAIVQRIQTNWVAVFKEHILEVGTGGWHKLPYGVFIRKVLETCGVILTRENKRTCGKENVIGKATLTCIGMKRTPLGWIFSDESNSSKTEKTTEECDSDQQSAPSNSEFEYRVEERFKKASKRVNILSKSLKTLNEKMDDIFKHFIEISSSSDEPEKEDVDDISDESTSGTSESE</sequence>
<organism evidence="2 3">
    <name type="scientific">Vigna mungo</name>
    <name type="common">Black gram</name>
    <name type="synonym">Phaseolus mungo</name>
    <dbReference type="NCBI Taxonomy" id="3915"/>
    <lineage>
        <taxon>Eukaryota</taxon>
        <taxon>Viridiplantae</taxon>
        <taxon>Streptophyta</taxon>
        <taxon>Embryophyta</taxon>
        <taxon>Tracheophyta</taxon>
        <taxon>Spermatophyta</taxon>
        <taxon>Magnoliopsida</taxon>
        <taxon>eudicotyledons</taxon>
        <taxon>Gunneridae</taxon>
        <taxon>Pentapetalae</taxon>
        <taxon>rosids</taxon>
        <taxon>fabids</taxon>
        <taxon>Fabales</taxon>
        <taxon>Fabaceae</taxon>
        <taxon>Papilionoideae</taxon>
        <taxon>50 kb inversion clade</taxon>
        <taxon>NPAAA clade</taxon>
        <taxon>indigoferoid/millettioid clade</taxon>
        <taxon>Phaseoleae</taxon>
        <taxon>Vigna</taxon>
    </lineage>
</organism>